<gene>
    <name evidence="1" type="ORF">PHYSODRAFT_452303</name>
</gene>
<reference evidence="1 2" key="1">
    <citation type="journal article" date="2006" name="Science">
        <title>Phytophthora genome sequences uncover evolutionary origins and mechanisms of pathogenesis.</title>
        <authorList>
            <person name="Tyler B.M."/>
            <person name="Tripathy S."/>
            <person name="Zhang X."/>
            <person name="Dehal P."/>
            <person name="Jiang R.H."/>
            <person name="Aerts A."/>
            <person name="Arredondo F.D."/>
            <person name="Baxter L."/>
            <person name="Bensasson D."/>
            <person name="Beynon J.L."/>
            <person name="Chapman J."/>
            <person name="Damasceno C.M."/>
            <person name="Dorrance A.E."/>
            <person name="Dou D."/>
            <person name="Dickerman A.W."/>
            <person name="Dubchak I.L."/>
            <person name="Garbelotto M."/>
            <person name="Gijzen M."/>
            <person name="Gordon S.G."/>
            <person name="Govers F."/>
            <person name="Grunwald N.J."/>
            <person name="Huang W."/>
            <person name="Ivors K.L."/>
            <person name="Jones R.W."/>
            <person name="Kamoun S."/>
            <person name="Krampis K."/>
            <person name="Lamour K.H."/>
            <person name="Lee M.K."/>
            <person name="McDonald W.H."/>
            <person name="Medina M."/>
            <person name="Meijer H.J."/>
            <person name="Nordberg E.K."/>
            <person name="Maclean D.J."/>
            <person name="Ospina-Giraldo M.D."/>
            <person name="Morris P.F."/>
            <person name="Phuntumart V."/>
            <person name="Putnam N.H."/>
            <person name="Rash S."/>
            <person name="Rose J.K."/>
            <person name="Sakihama Y."/>
            <person name="Salamov A.A."/>
            <person name="Savidor A."/>
            <person name="Scheuring C.F."/>
            <person name="Smith B.M."/>
            <person name="Sobral B.W."/>
            <person name="Terry A."/>
            <person name="Torto-Alalibo T.A."/>
            <person name="Win J."/>
            <person name="Xu Z."/>
            <person name="Zhang H."/>
            <person name="Grigoriev I.V."/>
            <person name="Rokhsar D.S."/>
            <person name="Boore J.L."/>
        </authorList>
    </citation>
    <scope>NUCLEOTIDE SEQUENCE [LARGE SCALE GENOMIC DNA]</scope>
    <source>
        <strain evidence="1 2">P6497</strain>
    </source>
</reference>
<dbReference type="RefSeq" id="XP_009533641.1">
    <property type="nucleotide sequence ID" value="XM_009535346.1"/>
</dbReference>
<dbReference type="Proteomes" id="UP000002640">
    <property type="component" value="Unassembled WGS sequence"/>
</dbReference>
<evidence type="ECO:0000313" key="2">
    <source>
        <dbReference type="Proteomes" id="UP000002640"/>
    </source>
</evidence>
<evidence type="ECO:0000313" key="1">
    <source>
        <dbReference type="EMBL" id="EGZ10896.1"/>
    </source>
</evidence>
<accession>G5A1U8</accession>
<dbReference type="EMBL" id="JH159158">
    <property type="protein sequence ID" value="EGZ10896.1"/>
    <property type="molecule type" value="Genomic_DNA"/>
</dbReference>
<sequence>METYRCELPNMIALTAEEYPPAAIFIRDGCSRALMVVPDRNFSAALAWYLMDCNVVVKTVGLMTNYTLATATTADTAVRVLEIYARKLPDKFMHGPSVNGNDHSSAEAAAAAVSEALGLTRNMGGSIDQSPTMVESFCLSSYDVRVGIKSILYVLGKTFRFTLVLLDEFQTSGGYTLLLRLLDTCTEDEIPAFLDMLTALIPLGVCSTETSDGAERVVESMFGARNEHAFAAMRDLLLKYVTGQDVLSSDKQRRDEHLVLQLLTQVLHIYTSDYDNFAFLEPRTRTLALLLMKLPLTTFYDAQVIILRIVEYVCCAAQPEDSLAHEILSIVCG</sequence>
<feature type="non-terminal residue" evidence="1">
    <location>
        <position position="333"/>
    </location>
</feature>
<protein>
    <submittedName>
        <fullName evidence="1">Uncharacterized protein</fullName>
    </submittedName>
</protein>
<keyword evidence="2" id="KW-1185">Reference proteome</keyword>
<dbReference type="GeneID" id="20652979"/>
<name>G5A1U8_PHYSP</name>
<dbReference type="InParanoid" id="G5A1U8"/>
<dbReference type="KEGG" id="psoj:PHYSODRAFT_452303"/>
<proteinExistence type="predicted"/>
<dbReference type="OMA" id="ARNEHAF"/>
<organism evidence="1 2">
    <name type="scientific">Phytophthora sojae (strain P6497)</name>
    <name type="common">Soybean stem and root rot agent</name>
    <name type="synonym">Phytophthora megasperma f. sp. glycines</name>
    <dbReference type="NCBI Taxonomy" id="1094619"/>
    <lineage>
        <taxon>Eukaryota</taxon>
        <taxon>Sar</taxon>
        <taxon>Stramenopiles</taxon>
        <taxon>Oomycota</taxon>
        <taxon>Peronosporomycetes</taxon>
        <taxon>Peronosporales</taxon>
        <taxon>Peronosporaceae</taxon>
        <taxon>Phytophthora</taxon>
    </lineage>
</organism>
<dbReference type="AlphaFoldDB" id="G5A1U8"/>